<comment type="caution">
    <text evidence="1">The sequence shown here is derived from an EMBL/GenBank/DDBJ whole genome shotgun (WGS) entry which is preliminary data.</text>
</comment>
<dbReference type="EMBL" id="JACXRZ010000026">
    <property type="protein sequence ID" value="MBD3147086.1"/>
    <property type="molecule type" value="Genomic_DNA"/>
</dbReference>
<gene>
    <name evidence="1" type="ORF">IEQ31_28410</name>
</gene>
<proteinExistence type="predicted"/>
<dbReference type="RefSeq" id="WP_191054324.1">
    <property type="nucleotide sequence ID" value="NZ_JACXRZ010000026.1"/>
</dbReference>
<sequence>MTLTLDTPLGLTDLSTCGRCGQTTQIEQLFRCSDHSWICQDCITEAIEAHRLATVTGRKV</sequence>
<protein>
    <recommendedName>
        <fullName evidence="3">ClpX-type ZB domain-containing protein</fullName>
    </recommendedName>
</protein>
<name>A0ABR8LA24_9ACTN</name>
<keyword evidence="2" id="KW-1185">Reference proteome</keyword>
<evidence type="ECO:0008006" key="3">
    <source>
        <dbReference type="Google" id="ProtNLM"/>
    </source>
</evidence>
<accession>A0ABR8LA24</accession>
<reference evidence="1 2" key="1">
    <citation type="submission" date="2020-09" db="EMBL/GenBank/DDBJ databases">
        <title>Actinomycete isolated from the Camponotus japonicus Mayr.</title>
        <authorList>
            <person name="Gong X."/>
        </authorList>
    </citation>
    <scope>NUCLEOTIDE SEQUENCE [LARGE SCALE GENOMIC DNA]</scope>
    <source>
        <strain evidence="1 2">2C-HV3</strain>
    </source>
</reference>
<dbReference type="Proteomes" id="UP000653231">
    <property type="component" value="Unassembled WGS sequence"/>
</dbReference>
<evidence type="ECO:0000313" key="1">
    <source>
        <dbReference type="EMBL" id="MBD3147086.1"/>
    </source>
</evidence>
<evidence type="ECO:0000313" key="2">
    <source>
        <dbReference type="Proteomes" id="UP000653231"/>
    </source>
</evidence>
<organism evidence="1 2">
    <name type="scientific">Microbispora bryophytorum subsp. camponoti</name>
    <dbReference type="NCBI Taxonomy" id="1677852"/>
    <lineage>
        <taxon>Bacteria</taxon>
        <taxon>Bacillati</taxon>
        <taxon>Actinomycetota</taxon>
        <taxon>Actinomycetes</taxon>
        <taxon>Streptosporangiales</taxon>
        <taxon>Streptosporangiaceae</taxon>
        <taxon>Microbispora</taxon>
    </lineage>
</organism>